<feature type="transmembrane region" description="Helical" evidence="1">
    <location>
        <begin position="21"/>
        <end position="37"/>
    </location>
</feature>
<feature type="transmembrane region" description="Helical" evidence="1">
    <location>
        <begin position="972"/>
        <end position="991"/>
    </location>
</feature>
<keyword evidence="1" id="KW-0472">Membrane</keyword>
<evidence type="ECO:0000313" key="3">
    <source>
        <dbReference type="Proteomes" id="UP000318141"/>
    </source>
</evidence>
<dbReference type="PANTHER" id="PTHR32063:SF18">
    <property type="entry name" value="CATION EFFLUX SYSTEM PROTEIN"/>
    <property type="match status" value="1"/>
</dbReference>
<dbReference type="GO" id="GO:0005886">
    <property type="term" value="C:plasma membrane"/>
    <property type="evidence" value="ECO:0007669"/>
    <property type="project" value="TreeGrafter"/>
</dbReference>
<proteinExistence type="predicted"/>
<keyword evidence="3" id="KW-1185">Reference proteome</keyword>
<dbReference type="SUPFAM" id="SSF82714">
    <property type="entry name" value="Multidrug efflux transporter AcrB TolC docking domain, DN and DC subdomains"/>
    <property type="match status" value="2"/>
</dbReference>
<dbReference type="Proteomes" id="UP000318141">
    <property type="component" value="Unassembled WGS sequence"/>
</dbReference>
<dbReference type="InterPro" id="IPR027463">
    <property type="entry name" value="AcrB_DN_DC_subdom"/>
</dbReference>
<dbReference type="PRINTS" id="PR00702">
    <property type="entry name" value="ACRIFLAVINRP"/>
</dbReference>
<feature type="transmembrane region" description="Helical" evidence="1">
    <location>
        <begin position="923"/>
        <end position="944"/>
    </location>
</feature>
<dbReference type="AlphaFoldDB" id="A0A562B5H5"/>
<dbReference type="InterPro" id="IPR001036">
    <property type="entry name" value="Acrflvin-R"/>
</dbReference>
<evidence type="ECO:0000313" key="2">
    <source>
        <dbReference type="EMBL" id="TWG80477.1"/>
    </source>
</evidence>
<dbReference type="Gene3D" id="3.30.2090.10">
    <property type="entry name" value="Multidrug efflux transporter AcrB TolC docking domain, DN and DC subdomains"/>
    <property type="match status" value="2"/>
</dbReference>
<dbReference type="Gene3D" id="3.30.70.1430">
    <property type="entry name" value="Multidrug efflux transporter AcrB pore domain"/>
    <property type="match status" value="2"/>
</dbReference>
<feature type="transmembrane region" description="Helical" evidence="1">
    <location>
        <begin position="997"/>
        <end position="1021"/>
    </location>
</feature>
<dbReference type="EMBL" id="VLJN01000045">
    <property type="protein sequence ID" value="TWG80477.1"/>
    <property type="molecule type" value="Genomic_DNA"/>
</dbReference>
<feature type="transmembrane region" description="Helical" evidence="1">
    <location>
        <begin position="535"/>
        <end position="558"/>
    </location>
</feature>
<feature type="transmembrane region" description="Helical" evidence="1">
    <location>
        <begin position="897"/>
        <end position="917"/>
    </location>
</feature>
<dbReference type="SUPFAM" id="SSF82866">
    <property type="entry name" value="Multidrug efflux transporter AcrB transmembrane domain"/>
    <property type="match status" value="2"/>
</dbReference>
<keyword evidence="1" id="KW-1133">Transmembrane helix</keyword>
<dbReference type="Gene3D" id="3.30.70.1440">
    <property type="entry name" value="Multidrug efflux transporter AcrB pore domain"/>
    <property type="match status" value="1"/>
</dbReference>
<feature type="transmembrane region" description="Helical" evidence="1">
    <location>
        <begin position="374"/>
        <end position="398"/>
    </location>
</feature>
<dbReference type="Gene3D" id="3.30.70.1320">
    <property type="entry name" value="Multidrug efflux transporter AcrB pore domain like"/>
    <property type="match status" value="1"/>
</dbReference>
<feature type="transmembrane region" description="Helical" evidence="1">
    <location>
        <begin position="341"/>
        <end position="362"/>
    </location>
</feature>
<dbReference type="OrthoDB" id="9757940at2"/>
<accession>A0A562B5H5</accession>
<feature type="transmembrane region" description="Helical" evidence="1">
    <location>
        <begin position="474"/>
        <end position="496"/>
    </location>
</feature>
<feature type="transmembrane region" description="Helical" evidence="1">
    <location>
        <begin position="871"/>
        <end position="890"/>
    </location>
</feature>
<evidence type="ECO:0000256" key="1">
    <source>
        <dbReference type="SAM" id="Phobius"/>
    </source>
</evidence>
<comment type="caution">
    <text evidence="2">The sequence shown here is derived from an EMBL/GenBank/DDBJ whole genome shotgun (WGS) entry which is preliminary data.</text>
</comment>
<dbReference type="GO" id="GO:0042910">
    <property type="term" value="F:xenobiotic transmembrane transporter activity"/>
    <property type="evidence" value="ECO:0007669"/>
    <property type="project" value="TreeGrafter"/>
</dbReference>
<dbReference type="PANTHER" id="PTHR32063">
    <property type="match status" value="1"/>
</dbReference>
<keyword evidence="1" id="KW-0812">Transmembrane</keyword>
<feature type="transmembrane region" description="Helical" evidence="1">
    <location>
        <begin position="404"/>
        <end position="426"/>
    </location>
</feature>
<reference evidence="2 3" key="1">
    <citation type="submission" date="2019-07" db="EMBL/GenBank/DDBJ databases">
        <title>Genome sequencing of lignin-degrading bacterial isolates.</title>
        <authorList>
            <person name="Gladden J."/>
        </authorList>
    </citation>
    <scope>NUCLEOTIDE SEQUENCE [LARGE SCALE GENOMIC DNA]</scope>
    <source>
        <strain evidence="2 3">J11</strain>
    </source>
</reference>
<protein>
    <submittedName>
        <fullName evidence="2">Multidrug efflux pump subunit AcrB</fullName>
    </submittedName>
</protein>
<dbReference type="Pfam" id="PF00873">
    <property type="entry name" value="ACR_tran"/>
    <property type="match status" value="1"/>
</dbReference>
<dbReference type="SUPFAM" id="SSF82693">
    <property type="entry name" value="Multidrug efflux transporter AcrB pore domain, PN1, PN2, PC1 and PC2 subdomains"/>
    <property type="match status" value="3"/>
</dbReference>
<gene>
    <name evidence="2" type="ORF">L602_000500001230</name>
</gene>
<feature type="transmembrane region" description="Helical" evidence="1">
    <location>
        <begin position="438"/>
        <end position="462"/>
    </location>
</feature>
<sequence>MEHSRFNLSRWALEHQALTRYLLVVFLLAGLLAYFQLGQDEDPPFTFRVMVVQAYWPGATAEQMALQVTDKLERQLQEVPYADKIRSFSKPGETTVIFQLRDDAPAKETAQIWYTVRKKIGDIASTLPSGVRGPFFNDEFGDVYGTIYALSADGFTYRELRDYADLVRQELLRVPAVAKVSLIGLQDEKIYIEFNQARLAQLGLNLNSIADQIGQQNDLAASGVLITPTDNVQVRVSGQFASVDDLRDLVLRGPDGAANIRLGDIASVYRGYADPPQPRMRFNGKDVIGLGISMEKGGDIIALGENLRATAERLRVQLPVGIEMEQVQDQPQAVKRSVGEFVRVLIEAVVIVLAVSFVSLGLHTKPLRLDVRPGLVVALTIPLVLAVTFLFMNIFNIGLHKVSLGALIIALGLLVDDAIIAVEMMVRKLEEGLSKMEAATYAYTSTAMPMLTGTLITAAGFLPVGLARSTVGEYTFAIFAVTALALVLSWLAAIYFTPYLGYLLLKTRPSQGGHHEVFDTPFYARFRRAVDWCVTWRKTVIVITLAAFALGIFAFRFVEKQFFPDSSRPELMVEMWLPEGASIAQTEGEVKRFEAALRGDRDVASTTSFVGTGAPRFYLPLDQIFPQSNVAQLIVLPVDVAVRERLRQRIIALLANDFPQLRGRVKLLPNGPPVAYPVQFRVIGPDAATVRRIADEVKAVMNANPNTVGVNDNWNESVKVLRLDIDQDKARALGVTTQSIARVTQTVLTGAPVAQYRDGDRLIDIVMRAPVDERNALADLNNVQVPTGTGRTVPLTQVARIAFRAEPGIVWRENRDFGITVQADVIDGIQGPTVTAQINPQLDKLRAELPAGYLITVAGAEEESGKAGASIAAQLPLCVFLIFTLLMLQLHSFSRAVMVFLTGPLGLIGAAATLLLMRAPMGFVAQLGITALVGMIIRNSVILVDQIEQDVRAGVPTWTAIVEAAVRRFRPIMLTAAAAVLAMIPLSRSTFWGPMAVAIMGGLIVATVLTLLFLPALYAAWFRVRRPDGNRGILAE</sequence>
<dbReference type="Gene3D" id="1.20.1640.10">
    <property type="entry name" value="Multidrug efflux transporter AcrB transmembrane domain"/>
    <property type="match status" value="2"/>
</dbReference>
<organism evidence="2 3">
    <name type="scientific">Cupriavidus gilardii J11</name>
    <dbReference type="NCBI Taxonomy" id="936133"/>
    <lineage>
        <taxon>Bacteria</taxon>
        <taxon>Pseudomonadati</taxon>
        <taxon>Pseudomonadota</taxon>
        <taxon>Betaproteobacteria</taxon>
        <taxon>Burkholderiales</taxon>
        <taxon>Burkholderiaceae</taxon>
        <taxon>Cupriavidus</taxon>
    </lineage>
</organism>
<name>A0A562B5H5_9BURK</name>